<dbReference type="SUPFAM" id="SSF103481">
    <property type="entry name" value="Multidrug resistance efflux transporter EmrE"/>
    <property type="match status" value="2"/>
</dbReference>
<feature type="transmembrane region" description="Helical" evidence="1">
    <location>
        <begin position="268"/>
        <end position="288"/>
    </location>
</feature>
<accession>A0A0C5VJ62</accession>
<feature type="transmembrane region" description="Helical" evidence="1">
    <location>
        <begin position="181"/>
        <end position="199"/>
    </location>
</feature>
<dbReference type="InterPro" id="IPR000620">
    <property type="entry name" value="EamA_dom"/>
</dbReference>
<evidence type="ECO:0000313" key="4">
    <source>
        <dbReference type="Proteomes" id="UP000032266"/>
    </source>
</evidence>
<keyword evidence="1" id="KW-0472">Membrane</keyword>
<proteinExistence type="predicted"/>
<keyword evidence="4" id="KW-1185">Reference proteome</keyword>
<feature type="transmembrane region" description="Helical" evidence="1">
    <location>
        <begin position="69"/>
        <end position="87"/>
    </location>
</feature>
<dbReference type="GO" id="GO:0016020">
    <property type="term" value="C:membrane"/>
    <property type="evidence" value="ECO:0007669"/>
    <property type="project" value="InterPro"/>
</dbReference>
<name>A0A0C5VJ62_9GAMM</name>
<dbReference type="STRING" id="1445510.YC6258_01390"/>
<dbReference type="EMBL" id="CP007142">
    <property type="protein sequence ID" value="AJQ93438.1"/>
    <property type="molecule type" value="Genomic_DNA"/>
</dbReference>
<dbReference type="PANTHER" id="PTHR22911:SF76">
    <property type="entry name" value="EAMA DOMAIN-CONTAINING PROTEIN"/>
    <property type="match status" value="1"/>
</dbReference>
<dbReference type="Proteomes" id="UP000032266">
    <property type="component" value="Chromosome"/>
</dbReference>
<dbReference type="HOGENOM" id="CLU_067094_0_0_6"/>
<sequence length="305" mass="32672">MHTSRATLIGLFSVFLWGTLALLTRLTDGLIPPLQLVAMTFGLAYLLMQIRWFCLGHTGVVYLRLSWQAWLVGVGGLFGYHLCYFYALNHAPAAQASLLAYLWPVLIVLLSALLPAEKLLKRHLLGVTLAALGGWLLLSDPDQGLQPAYAAGYAAALACAFIWSGYSVLSRRLKSVPTDAVGWYCLATALLALGCHWLLEPTVWPASARSWFGIVALGIGPVGIAFFTWDYGVKHGHIQLLGIASYAAPLISTVLLIIAGEAHMSDALISACALIIPGSLIAAGVLNVRMRTDKTGVSVSSGDIE</sequence>
<keyword evidence="1" id="KW-0812">Transmembrane</keyword>
<dbReference type="KEGG" id="gsn:YC6258_01390"/>
<dbReference type="InterPro" id="IPR037185">
    <property type="entry name" value="EmrE-like"/>
</dbReference>
<dbReference type="RefSeq" id="WP_044616229.1">
    <property type="nucleotide sequence ID" value="NZ_CP007142.1"/>
</dbReference>
<dbReference type="PATRIC" id="fig|1445510.3.peg.1363"/>
<organism evidence="3 4">
    <name type="scientific">Gynuella sunshinyii YC6258</name>
    <dbReference type="NCBI Taxonomy" id="1445510"/>
    <lineage>
        <taxon>Bacteria</taxon>
        <taxon>Pseudomonadati</taxon>
        <taxon>Pseudomonadota</taxon>
        <taxon>Gammaproteobacteria</taxon>
        <taxon>Oceanospirillales</taxon>
        <taxon>Saccharospirillaceae</taxon>
        <taxon>Gynuella</taxon>
    </lineage>
</organism>
<feature type="transmembrane region" description="Helical" evidence="1">
    <location>
        <begin position="150"/>
        <end position="169"/>
    </location>
</feature>
<gene>
    <name evidence="3" type="ORF">YC6258_01390</name>
</gene>
<dbReference type="Pfam" id="PF00892">
    <property type="entry name" value="EamA"/>
    <property type="match status" value="2"/>
</dbReference>
<dbReference type="OrthoDB" id="7065924at2"/>
<evidence type="ECO:0000313" key="3">
    <source>
        <dbReference type="EMBL" id="AJQ93438.1"/>
    </source>
</evidence>
<reference evidence="3 4" key="1">
    <citation type="submission" date="2014-01" db="EMBL/GenBank/DDBJ databases">
        <title>Full genme sequencing of cellulolytic bacterium Gynuella sunshinyii YC6258T gen. nov., sp. nov.</title>
        <authorList>
            <person name="Khan H."/>
            <person name="Chung E.J."/>
            <person name="Chung Y.R."/>
        </authorList>
    </citation>
    <scope>NUCLEOTIDE SEQUENCE [LARGE SCALE GENOMIC DNA]</scope>
    <source>
        <strain evidence="3 4">YC6258</strain>
    </source>
</reference>
<feature type="transmembrane region" description="Helical" evidence="1">
    <location>
        <begin position="31"/>
        <end position="48"/>
    </location>
</feature>
<feature type="transmembrane region" description="Helical" evidence="1">
    <location>
        <begin position="241"/>
        <end position="262"/>
    </location>
</feature>
<feature type="transmembrane region" description="Helical" evidence="1">
    <location>
        <begin position="93"/>
        <end position="113"/>
    </location>
</feature>
<feature type="domain" description="EamA" evidence="2">
    <location>
        <begin position="7"/>
        <end position="138"/>
    </location>
</feature>
<feature type="transmembrane region" description="Helical" evidence="1">
    <location>
        <begin position="120"/>
        <end position="138"/>
    </location>
</feature>
<evidence type="ECO:0000259" key="2">
    <source>
        <dbReference type="Pfam" id="PF00892"/>
    </source>
</evidence>
<dbReference type="PANTHER" id="PTHR22911">
    <property type="entry name" value="ACYL-MALONYL CONDENSING ENZYME-RELATED"/>
    <property type="match status" value="1"/>
</dbReference>
<feature type="domain" description="EamA" evidence="2">
    <location>
        <begin position="152"/>
        <end position="281"/>
    </location>
</feature>
<feature type="transmembrane region" description="Helical" evidence="1">
    <location>
        <begin position="211"/>
        <end position="229"/>
    </location>
</feature>
<protein>
    <submittedName>
        <fullName evidence="3">Permeases of the drug/metabolite transporter (DMT) superfamily</fullName>
    </submittedName>
</protein>
<keyword evidence="1" id="KW-1133">Transmembrane helix</keyword>
<evidence type="ECO:0000256" key="1">
    <source>
        <dbReference type="SAM" id="Phobius"/>
    </source>
</evidence>
<dbReference type="AlphaFoldDB" id="A0A0C5VJ62"/>